<dbReference type="InterPro" id="IPR036388">
    <property type="entry name" value="WH-like_DNA-bd_sf"/>
</dbReference>
<reference evidence="11 12" key="1">
    <citation type="submission" date="2023-08" db="EMBL/GenBank/DDBJ databases">
        <title>Microbacterium sp. nov., isolated from a waste landfill.</title>
        <authorList>
            <person name="Wen W."/>
        </authorList>
    </citation>
    <scope>NUCLEOTIDE SEQUENCE [LARGE SCALE GENOMIC DNA]</scope>
    <source>
        <strain evidence="11 12">ASV81</strain>
    </source>
</reference>
<gene>
    <name evidence="11" type="ORF">RBR11_15930</name>
</gene>
<dbReference type="SUPFAM" id="SSF46785">
    <property type="entry name" value="Winged helix' DNA-binding domain"/>
    <property type="match status" value="1"/>
</dbReference>
<proteinExistence type="inferred from homology"/>
<evidence type="ECO:0000313" key="11">
    <source>
        <dbReference type="EMBL" id="MDQ4215408.1"/>
    </source>
</evidence>
<evidence type="ECO:0000256" key="5">
    <source>
        <dbReference type="ARBA" id="ARBA00022723"/>
    </source>
</evidence>
<keyword evidence="8" id="KW-0805">Transcription regulation</keyword>
<accession>A0ABU0XJV0</accession>
<evidence type="ECO:0000256" key="1">
    <source>
        <dbReference type="ARBA" id="ARBA00004496"/>
    </source>
</evidence>
<keyword evidence="5" id="KW-0479">Metal-binding</keyword>
<dbReference type="Proteomes" id="UP001230289">
    <property type="component" value="Unassembled WGS sequence"/>
</dbReference>
<evidence type="ECO:0000256" key="6">
    <source>
        <dbReference type="ARBA" id="ARBA00022833"/>
    </source>
</evidence>
<keyword evidence="6" id="KW-0862">Zinc</keyword>
<evidence type="ECO:0000256" key="3">
    <source>
        <dbReference type="ARBA" id="ARBA00022490"/>
    </source>
</evidence>
<keyword evidence="10" id="KW-0804">Transcription</keyword>
<protein>
    <submittedName>
        <fullName evidence="11">Fur family transcriptional regulator</fullName>
    </submittedName>
</protein>
<evidence type="ECO:0000256" key="4">
    <source>
        <dbReference type="ARBA" id="ARBA00022491"/>
    </source>
</evidence>
<keyword evidence="4" id="KW-0678">Repressor</keyword>
<dbReference type="InterPro" id="IPR002481">
    <property type="entry name" value="FUR"/>
</dbReference>
<keyword evidence="7" id="KW-0408">Iron</keyword>
<keyword evidence="3" id="KW-0963">Cytoplasm</keyword>
<dbReference type="PANTHER" id="PTHR33202">
    <property type="entry name" value="ZINC UPTAKE REGULATION PROTEIN"/>
    <property type="match status" value="1"/>
</dbReference>
<comment type="caution">
    <text evidence="11">The sequence shown here is derived from an EMBL/GenBank/DDBJ whole genome shotgun (WGS) entry which is preliminary data.</text>
</comment>
<dbReference type="RefSeq" id="WP_308490357.1">
    <property type="nucleotide sequence ID" value="NZ_JAVFCB010000010.1"/>
</dbReference>
<evidence type="ECO:0000256" key="7">
    <source>
        <dbReference type="ARBA" id="ARBA00023004"/>
    </source>
</evidence>
<dbReference type="EMBL" id="JAVFCB010000010">
    <property type="protein sequence ID" value="MDQ4215408.1"/>
    <property type="molecule type" value="Genomic_DNA"/>
</dbReference>
<evidence type="ECO:0000256" key="10">
    <source>
        <dbReference type="ARBA" id="ARBA00023163"/>
    </source>
</evidence>
<organism evidence="11 12">
    <name type="scientific">Microbacterium capsulatum</name>
    <dbReference type="NCBI Taxonomy" id="3041921"/>
    <lineage>
        <taxon>Bacteria</taxon>
        <taxon>Bacillati</taxon>
        <taxon>Actinomycetota</taxon>
        <taxon>Actinomycetes</taxon>
        <taxon>Micrococcales</taxon>
        <taxon>Microbacteriaceae</taxon>
        <taxon>Microbacterium</taxon>
    </lineage>
</organism>
<dbReference type="InterPro" id="IPR043135">
    <property type="entry name" value="Fur_C"/>
</dbReference>
<keyword evidence="12" id="KW-1185">Reference proteome</keyword>
<evidence type="ECO:0000256" key="9">
    <source>
        <dbReference type="ARBA" id="ARBA00023125"/>
    </source>
</evidence>
<dbReference type="Gene3D" id="3.30.1490.190">
    <property type="match status" value="1"/>
</dbReference>
<dbReference type="CDD" id="cd07153">
    <property type="entry name" value="Fur_like"/>
    <property type="match status" value="1"/>
</dbReference>
<comment type="subcellular location">
    <subcellularLocation>
        <location evidence="1">Cytoplasm</location>
    </subcellularLocation>
</comment>
<comment type="similarity">
    <text evidence="2">Belongs to the Fur family.</text>
</comment>
<sequence>MDTSAILRGAGLRVTVQRIAVLQALALAPHTSADRIHTAVSGGGIALPTVHAILGDLASAGIIRRVSLPDADRALFEVEPDDNHHHMQCVRCGRLEVVSCTVGAAPCLHPAEDHGMRLLEASVTYRAICRECDSAPADAPRIPTKEQERISND</sequence>
<dbReference type="PANTHER" id="PTHR33202:SF18">
    <property type="entry name" value="TRANSCRIPTIONAL REGULATOR FURA"/>
    <property type="match status" value="1"/>
</dbReference>
<dbReference type="Pfam" id="PF01475">
    <property type="entry name" value="FUR"/>
    <property type="match status" value="1"/>
</dbReference>
<evidence type="ECO:0000313" key="12">
    <source>
        <dbReference type="Proteomes" id="UP001230289"/>
    </source>
</evidence>
<dbReference type="Gene3D" id="1.10.10.10">
    <property type="entry name" value="Winged helix-like DNA-binding domain superfamily/Winged helix DNA-binding domain"/>
    <property type="match status" value="1"/>
</dbReference>
<name>A0ABU0XJV0_9MICO</name>
<keyword evidence="9" id="KW-0238">DNA-binding</keyword>
<evidence type="ECO:0000256" key="8">
    <source>
        <dbReference type="ARBA" id="ARBA00023015"/>
    </source>
</evidence>
<dbReference type="InterPro" id="IPR036390">
    <property type="entry name" value="WH_DNA-bd_sf"/>
</dbReference>
<evidence type="ECO:0000256" key="2">
    <source>
        <dbReference type="ARBA" id="ARBA00007957"/>
    </source>
</evidence>